<dbReference type="AlphaFoldDB" id="A0A699RJ41"/>
<name>A0A699RJ41_TANCI</name>
<sequence>ICKLLEDVRNVREELAEYINSLSWNCPIFFYDEDEEYTIQYREYLEKFSNAIAPILPTEEPEYSLSMGYEHLNTTPKTESDKIIKSGVEELVPIPSECEVTSEDKSECDVLVCEDSSTFDVCEDHYEILSDSNDDDISSDDNAFEDIDYVEASPLDSELVSLEEENDDKSECDVLVCEDSSTFDVCEDHYEILSDSNDDDILSDDNAFEDIDYVEASPLDSELVSLEEENDGYQEEEEFDLE</sequence>
<feature type="non-terminal residue" evidence="2">
    <location>
        <position position="1"/>
    </location>
</feature>
<evidence type="ECO:0000313" key="2">
    <source>
        <dbReference type="EMBL" id="GFC85428.1"/>
    </source>
</evidence>
<comment type="caution">
    <text evidence="2">The sequence shown here is derived from an EMBL/GenBank/DDBJ whole genome shotgun (WGS) entry which is preliminary data.</text>
</comment>
<evidence type="ECO:0000256" key="1">
    <source>
        <dbReference type="SAM" id="MobiDB-lite"/>
    </source>
</evidence>
<protein>
    <submittedName>
        <fullName evidence="2">Uncharacterized protein</fullName>
    </submittedName>
</protein>
<reference evidence="2" key="1">
    <citation type="journal article" date="2019" name="Sci. Rep.">
        <title>Draft genome of Tanacetum cinerariifolium, the natural source of mosquito coil.</title>
        <authorList>
            <person name="Yamashiro T."/>
            <person name="Shiraishi A."/>
            <person name="Satake H."/>
            <person name="Nakayama K."/>
        </authorList>
    </citation>
    <scope>NUCLEOTIDE SEQUENCE</scope>
</reference>
<feature type="region of interest" description="Disordered" evidence="1">
    <location>
        <begin position="219"/>
        <end position="242"/>
    </location>
</feature>
<gene>
    <name evidence="2" type="ORF">Tci_857398</name>
</gene>
<dbReference type="EMBL" id="BKCJ011099913">
    <property type="protein sequence ID" value="GFC85428.1"/>
    <property type="molecule type" value="Genomic_DNA"/>
</dbReference>
<proteinExistence type="predicted"/>
<feature type="non-terminal residue" evidence="2">
    <location>
        <position position="242"/>
    </location>
</feature>
<accession>A0A699RJ41</accession>
<organism evidence="2">
    <name type="scientific">Tanacetum cinerariifolium</name>
    <name type="common">Dalmatian daisy</name>
    <name type="synonym">Chrysanthemum cinerariifolium</name>
    <dbReference type="NCBI Taxonomy" id="118510"/>
    <lineage>
        <taxon>Eukaryota</taxon>
        <taxon>Viridiplantae</taxon>
        <taxon>Streptophyta</taxon>
        <taxon>Embryophyta</taxon>
        <taxon>Tracheophyta</taxon>
        <taxon>Spermatophyta</taxon>
        <taxon>Magnoliopsida</taxon>
        <taxon>eudicotyledons</taxon>
        <taxon>Gunneridae</taxon>
        <taxon>Pentapetalae</taxon>
        <taxon>asterids</taxon>
        <taxon>campanulids</taxon>
        <taxon>Asterales</taxon>
        <taxon>Asteraceae</taxon>
        <taxon>Asteroideae</taxon>
        <taxon>Anthemideae</taxon>
        <taxon>Anthemidinae</taxon>
        <taxon>Tanacetum</taxon>
    </lineage>
</organism>
<feature type="compositionally biased region" description="Acidic residues" evidence="1">
    <location>
        <begin position="225"/>
        <end position="242"/>
    </location>
</feature>